<dbReference type="SMART" id="SM00208">
    <property type="entry name" value="TNFR"/>
    <property type="match status" value="13"/>
</dbReference>
<proteinExistence type="predicted"/>
<dbReference type="InterPro" id="IPR006212">
    <property type="entry name" value="Furin_repeat"/>
</dbReference>
<evidence type="ECO:0000259" key="6">
    <source>
        <dbReference type="PROSITE" id="PS51820"/>
    </source>
</evidence>
<feature type="region of interest" description="Disordered" evidence="2">
    <location>
        <begin position="2357"/>
        <end position="2378"/>
    </location>
</feature>
<feature type="compositionally biased region" description="Basic and acidic residues" evidence="2">
    <location>
        <begin position="4637"/>
        <end position="4646"/>
    </location>
</feature>
<dbReference type="PANTHER" id="PTHR46967:SF2">
    <property type="entry name" value="SUSHI, VON WILLEBRAND FACTOR TYPE A, EGF AND PENTRAXIN DOMAIN-CONTAINING PROTEIN 1-LIKE"/>
    <property type="match status" value="1"/>
</dbReference>
<evidence type="ECO:0000259" key="4">
    <source>
        <dbReference type="PROSITE" id="PS50287"/>
    </source>
</evidence>
<evidence type="ECO:0000313" key="8">
    <source>
        <dbReference type="Proteomes" id="UP001165122"/>
    </source>
</evidence>
<dbReference type="SMART" id="SM00261">
    <property type="entry name" value="FU"/>
    <property type="match status" value="12"/>
</dbReference>
<dbReference type="InterPro" id="IPR009030">
    <property type="entry name" value="Growth_fac_rcpt_cys_sf"/>
</dbReference>
<dbReference type="InterPro" id="IPR001368">
    <property type="entry name" value="TNFR/NGFR_Cys_rich_reg"/>
</dbReference>
<feature type="domain" description="PA14" evidence="6">
    <location>
        <begin position="919"/>
        <end position="1071"/>
    </location>
</feature>
<feature type="domain" description="START" evidence="5">
    <location>
        <begin position="4404"/>
        <end position="4543"/>
    </location>
</feature>
<accession>A0A9W7AR70</accession>
<feature type="transmembrane region" description="Helical" evidence="3">
    <location>
        <begin position="4051"/>
        <end position="4073"/>
    </location>
</feature>
<dbReference type="InterPro" id="IPR011641">
    <property type="entry name" value="Tyr-kin_ephrin_A/B_rcpt-like"/>
</dbReference>
<feature type="transmembrane region" description="Helical" evidence="3">
    <location>
        <begin position="1926"/>
        <end position="1947"/>
    </location>
</feature>
<comment type="caution">
    <text evidence="7">The sequence shown here is derived from an EMBL/GenBank/DDBJ whole genome shotgun (WGS) entry which is preliminary data.</text>
</comment>
<feature type="region of interest" description="Disordered" evidence="2">
    <location>
        <begin position="4614"/>
        <end position="4655"/>
    </location>
</feature>
<evidence type="ECO:0000259" key="5">
    <source>
        <dbReference type="PROSITE" id="PS50848"/>
    </source>
</evidence>
<feature type="transmembrane region" description="Helical" evidence="3">
    <location>
        <begin position="4093"/>
        <end position="4110"/>
    </location>
</feature>
<dbReference type="EMBL" id="BRXW01000661">
    <property type="protein sequence ID" value="GMH72894.1"/>
    <property type="molecule type" value="Genomic_DNA"/>
</dbReference>
<dbReference type="PROSITE" id="PS50848">
    <property type="entry name" value="START"/>
    <property type="match status" value="1"/>
</dbReference>
<dbReference type="Proteomes" id="UP001165122">
    <property type="component" value="Unassembled WGS sequence"/>
</dbReference>
<dbReference type="PROSITE" id="PS51820">
    <property type="entry name" value="PA14"/>
    <property type="match status" value="1"/>
</dbReference>
<dbReference type="SMART" id="SM00181">
    <property type="entry name" value="EGF"/>
    <property type="match status" value="14"/>
</dbReference>
<dbReference type="Pfam" id="PF07699">
    <property type="entry name" value="Ephrin_rec_like"/>
    <property type="match status" value="3"/>
</dbReference>
<feature type="non-terminal residue" evidence="7">
    <location>
        <position position="1"/>
    </location>
</feature>
<evidence type="ECO:0000256" key="1">
    <source>
        <dbReference type="ARBA" id="ARBA00023157"/>
    </source>
</evidence>
<protein>
    <submittedName>
        <fullName evidence="7">Uncharacterized protein</fullName>
    </submittedName>
</protein>
<dbReference type="GO" id="GO:0016020">
    <property type="term" value="C:membrane"/>
    <property type="evidence" value="ECO:0007669"/>
    <property type="project" value="InterPro"/>
</dbReference>
<keyword evidence="3" id="KW-1133">Transmembrane helix</keyword>
<dbReference type="PROSITE" id="PS50287">
    <property type="entry name" value="SRCR_2"/>
    <property type="match status" value="1"/>
</dbReference>
<dbReference type="GO" id="GO:0008289">
    <property type="term" value="F:lipid binding"/>
    <property type="evidence" value="ECO:0007669"/>
    <property type="project" value="InterPro"/>
</dbReference>
<dbReference type="InterPro" id="IPR036772">
    <property type="entry name" value="SRCR-like_dom_sf"/>
</dbReference>
<evidence type="ECO:0000256" key="2">
    <source>
        <dbReference type="SAM" id="MobiDB-lite"/>
    </source>
</evidence>
<feature type="transmembrane region" description="Helical" evidence="3">
    <location>
        <begin position="4160"/>
        <end position="4183"/>
    </location>
</feature>
<feature type="domain" description="SRCR" evidence="4">
    <location>
        <begin position="2489"/>
        <end position="2613"/>
    </location>
</feature>
<dbReference type="PANTHER" id="PTHR46967">
    <property type="entry name" value="INSULIN-LIKE GROWTH FACTOR BINDING PROTEIN,N-TERMINAL"/>
    <property type="match status" value="1"/>
</dbReference>
<feature type="transmembrane region" description="Helical" evidence="3">
    <location>
        <begin position="1803"/>
        <end position="1821"/>
    </location>
</feature>
<keyword evidence="1" id="KW-1015">Disulfide bond</keyword>
<sequence length="4669" mass="497903">GSGGSILIDTKSLVGSGTVQANGGSPSNGGGGGGGGRTAIYSDNAVSTTTESFISSIAVFGGDSGSCSGEAGSVVESIGGNTIFRIPGTSCPAGTYKSANDRPGDGTSDCVVCSGGKYTTGDSDSCLSCPKGMFISDDGTDLSKHISSSNCENCPAGGFAASTGSSHCTACPAGKFIITSGTHTSSSACEPCPAGRYNDDDGTSLSNHESCSICLAGKFNGAAGVHADCSSCQSGKYISDDGIDASQHITCLACPSGYNSAEGSDSCFSCGLGKYASSTGGCVDCPSGRFSGGSVLSCTSCPAGTHLVSAATAIESEACTICGGGKFSGSASDSCSNCPAGKFAQLPEGSTACDVCASGQYSSSSAEKCISCPAGKYITDDGAVAIEHAELGSCNDCALGSTSTDGASTCTVCEHGKYRSDISSPECELCFAGRYLVDDQTNILDHDNSSDCLNCASGKYSKDGASSCSTCGEFKSSNEGASSCSVCQPGKFDTFRPWSIHIQVLNDQQLTLAEVKAFNNKGVQLIPTGASLLSTEAPHSASKCIDKDLSTYCSGNADASDNFLRVDFASEDISDTIQIVIHGRAGMGDELVGDKVHIVAGQHDNNQDAFSYSLWNMTIVEGKQDYEMIANFDVVDSSSNCQDCPHQFYSEVEGLTSCKGCPAGKTASVFELGLTSEEELNCQSCLCPFGNICDFENMNGDGTPSCKICDAGKFVSAVGASECQACPAGRYSLQAAAVCLTCPGGQVPSDTQDSCTSCDVGKVANSGYTECMSCNTDLGFVSEESGLSNCAYCGPGTRADSDSNSCVDCEPGKYSIGGKSICEHCNEGEVSEGGASSCFKCQPGQVPDGTVCVKCDAGTAASFGSMSCTTCDGPGEFSLKGSAYCEIAGPGEQPSESRDKDVACTRNYFSVGQVDQCTPCPTGFHSEYGSSSCSSCSPGKTFVEGKKGVSFEPTSNTGVLYDAFHDSDSSASRYFTYFVAPETGSYTFKLRSGAAAELYLGQNETSASKIIEVSSLSEAQISSAPLPLDQWKSYFLEARVTDAGSGSTFGSISVAVELPDGNLLDPIPVQGYLTDVQRCIACEPGFYAPTGKEEFCIPCETSEGFISSESGQSSCRYCGAGKYADTSTNSCLDCPAAKFSLGGVASCVNCAPHRYQSMTGKTSCSTCESGKVVSSDQQGCETCESGKKSSRGDLECSTCPAGFISTGTVCNFCDAGKYSQEGDATCEDCEAGKISNGARTGCDPCPSGTYSSNGWSTCAICEAGTYCPPASITMFDCPAGTYSGSGSEDCSPCNSALGFVSPSPRQSKCDFCSSGRYADASSNTCQDCEPGKFSIGGTQSCSQCPVNMYVNHTGTMACSLCEKGKVVNASNTRCDECAPGFIGVVGNLECTPCSAGFYSGDGGNCLLCDSGKVSGVTQKSCDTCPAGHRSNDNRTRCEGCPAGYFSTEGSSTCTMCDGGTFCGPVSSEMQDCPIGTYSKSGSSYCIACNSTSEYSDAERQSSCKKCPLNQIANAKHTGCICEEGFISTFIDGALDCVCAAGFNYEAGRCVRCGTGLYKEDIGNHICTSCDKEAVKGSFSTSTTLLEKSIGSSSDSNFVVPPPISRFNCTCEKGDVFVEGKPSDDLEFVGFGHCMKCPEGAECKSSGTFVETMKMESGWWRSSPISYLPTKCFALDACPQTNTTDADLDSQCLEGHHGPICNICSDGYSKDALGICNKCELTRFPIQTVIFGIVSAIMTIGLLWYFFIKRRKRDSSGLGTRPTNNTTRFRHLRTEFKILTSFYQVTSQYENVLHIRFPPIFEDFGRMISSFINFNLIVLVDFDCVVRTNFYNKLVFMTLGPIALSMSIFTYAHFRKKTLSSSKEKEDLTNMAVELFLGLTFMVFSSVSTTIFDSFNCQSFGDNPKEYLRLDQTLDCGTETHRWYQRYATMMLFVYPFGIPLLYTTLLVRCRDDLKNKKREKPDPRREEEVQAFAKLHKISFLWDITVFGVLLICVNCLGFAMVGAKFLHKPFSVVYNWFSKKHSWHKHAGETKELTPMHDTRSEFIAYFERLAMSKKTEGDKAKIDKAGFVSIEFKDDHWKHWLVDSGAIMEWRNDKGDGPYNQGRVSFNVNLPISEVRSWIINEANEPRPGVKESRRVARTRVDLNLGNEGEQEDDRRIMYTVRPQKWPFSTRDYLTEEFTAVCKYDPTAEMIISRSLFDDTLISRETTKTLNYVRADVRISGYLIRTALDSNGAAAGTRVTYITGVDLTKNTAALRFGRKNLKKSLKSAVDNLLDNAYRLKNPSFRLKKQRRRSRFLARFNSFGDETSRVWKVVAFFKRISSLEGKSANKAKKETHDSVIEGNIDRTGSTAHLASQFMKKQAKGTPIPRVDSNLNPLQDADEQGFEMQSIGSDLSSPEEHEGETDNDDDLKKIPGKRGVRKSTAAAAAALILSTTASTASGACSPGYHSSGASTSFPTGVLGEAQKVRLQSSEEVSPEWYEIFKEDFTRSIPSSFSELGWVEGRVEVNLNRWKSLSAEHFDYLNANVVCTELADSLGFNLVDFDVVSGIVKPDKGAKGWLNDHFNCEGSESTLQDCPRAEGRSDSPAGVRCQFKTCSACPAGRYSGSGQSCDDCPLSTYQQNEGKDSCQDCQFGKFTTTLGNKAQSDCDGCSRGEHFDDQVEGRPCSQCDPGTYQSSFGSLECMNCLAGTFAAESGQKICDPCGAGKFREDESSSPCQDCIIGKYQPSQGKTSCYDCSPGKHTISDGAVSEDNCVGCEEGKYQVKEAEAIFRCEECTAGKYSFEDSVECDECERGKFSLANAATCSNCPTGRYGSSAGLVSVSSCTPCPAGQMQPASGQEECQPCQVGKYSIGAAVWCTNCAAGRYGVAPGLTTDACTDGCAPGKFSNAGALACTECSPGRFSSTGSPSSSCEGDCDPGSYAVSGQAVCTSCPAGRYSGSRGGTSPDCDSVCSPGRYSLSGSTECSDCAEGYFGDEAGALSPFCSGACPAGKYSLARSTECEMCSPGFYGTGGSTSPECSGQCSAGHFGGEGQITAECSGICETGRYSQTGASICTDCPSGRFGASQGLTSQSCSEECSPGEFSDQGSSGCSQCGIGTYSDEPGTSTCKTCPSKEQPSAFQLGSTSEAELVCVTCLCPVGQKCNVIDNAPGEEDYDCALCEAGKYGFIVGTSECTNCESGKVSSAGASACQLCESGWYPNTDQTACSRCEIGKYSVSGDNSCSTCDTTKGYVGTISGAATCAYCGPGTFASSGTNKCEHCEPGTFALGGKDHCDVCPEGQISLAEASSCASCPPGEVKDGQICVKCPPSEAASFGALSCTSCDGEGQYSNEVGSATCSIASNGHRPNQSRDGMEVCPKNTYSVGAKDTCQPCKQGDFSSEGESSCRSCTPGKVFDDTSSLCVDCEVGKHSSTGKEPACLYCDTSLGFVAPRKGMGQCEYCGQGEFANSLSSSCELCQPPNFSVGGVGHCTPCPANQFTDSPGSTACSTCEAGKTVNLGQTGCEVCPEGKKSGSGETCSECQAGFFAMATSCNLCDQGKFSSEGSSTCQQCPAGKRSNNERSDCEECPGGTYSGAGSPTCNICDAGTYCSPGSSTMTLCPVGTYSGTGSVGCPTCDVDDGYVSSTEGRSECTSCGAGKYANSTSNTCEDCLPASFSTGGTSTCSPCKANEYNNQLGQSSCRLCEAGKYIISDNTGCLDCPEGETNSLGDEKCFPCQPGYFAIANMCSLCDAGKFSGLGFSSCNHCEPGKKSRGERTGCDLCPGGTFSLNSGSSSCVLCDGGQSCPEGSSHQTPCQRGTYSVSGSESCSPCGLSEYNDLEGQSSCLQCPVNQQGNSDRTGCECKLGFAPIYEDGNLDCVCAAGYTYAGGTCIMCPNGMYKESVGNDGCASCDATAVLGSYSTQSTILEMNSTNLNVVPAPTSRFNCTCEKGDFLKLGKPEKMDETIFTPRHAFCYKCPEGAKCEERGITVQNMPLKVGYWRSGDLSFNVERCYVDEACNNDMAIKAAKGNEAFETDQQCLEGHTGPICNVCIEGYSRSIAGICAPCGALVNIPVKIVAIGAVCFLFVMAVISCIKNRHSQDFNTRARHTYYKSLVMSVRTKFKILVSYYQVVSQYEQILKVRFPRIFEEWMRQISSFVNLDAVKLGSVDCFVHNDFYVKLVAYTTLPILLTILVVLITTVLNLVYKARGLDKSEQLRNFAVEFLLGLAFLIFSSVSTTIFDTFNCRTFSDDPISYLIADQSISCDDPIHAKFKLFAAAMMVFYPFGIPSLFTSLLIPIRHDLKEAQARKDNPKLVKTAFLWGMRPLGYLMRIFNNDHRHTGEGEVIQMGEEKYEDEEFMDYFEKLALSSQDKSGFKMVKLDSFVWIHWVKEKKALLEWRNSEGNGPINEGRVRFRVRQSIDVITKWLENEDCELRASVLQHYQIGPTGKDGKRVRYTARKLHWPHRNRDYLVEEVRRESKTVPGGFILVGRSIYDDEIFSTKKSNKLGFVRSQMKIKGYMMLPCEDDPEMTEVILIINVDMQGWFAHSKLLFGIKWGLKHIVDSISALQDNTHESNVLSARNLAAEVTLGNTEPSQYILTDEDFKEMSKARRTLKAISNSFTKVFDSFKVRTSKKKLQGHGEEKQGIEMETPNPLRNENNDTPHPLEKSMSTPDINRSRLQLLKSNSVIF</sequence>
<feature type="transmembrane region" description="Helical" evidence="3">
    <location>
        <begin position="1723"/>
        <end position="1746"/>
    </location>
</feature>
<dbReference type="SUPFAM" id="SSF57184">
    <property type="entry name" value="Growth factor receptor domain"/>
    <property type="match status" value="16"/>
</dbReference>
<feature type="transmembrane region" description="Helical" evidence="3">
    <location>
        <begin position="4195"/>
        <end position="4219"/>
    </location>
</feature>
<name>A0A9W7AR70_9STRA</name>
<dbReference type="InterPro" id="IPR037524">
    <property type="entry name" value="PA14/GLEYA"/>
</dbReference>
<feature type="transmembrane region" description="Helical" evidence="3">
    <location>
        <begin position="1874"/>
        <end position="1891"/>
    </location>
</feature>
<feature type="transmembrane region" description="Helical" evidence="3">
    <location>
        <begin position="1833"/>
        <end position="1853"/>
    </location>
</feature>
<dbReference type="Pfam" id="PF01852">
    <property type="entry name" value="START"/>
    <property type="match status" value="1"/>
</dbReference>
<feature type="compositionally biased region" description="Gly residues" evidence="2">
    <location>
        <begin position="26"/>
        <end position="36"/>
    </location>
</feature>
<keyword evidence="3" id="KW-0812">Transmembrane</keyword>
<dbReference type="Gene3D" id="3.30.530.20">
    <property type="match status" value="2"/>
</dbReference>
<dbReference type="SUPFAM" id="SSF56487">
    <property type="entry name" value="SRCR-like"/>
    <property type="match status" value="1"/>
</dbReference>
<dbReference type="SMART" id="SM00202">
    <property type="entry name" value="SR"/>
    <property type="match status" value="1"/>
</dbReference>
<dbReference type="Gene3D" id="2.10.50.10">
    <property type="entry name" value="Tumor Necrosis Factor Receptor, subunit A, domain 2"/>
    <property type="match status" value="12"/>
</dbReference>
<dbReference type="InterPro" id="IPR001190">
    <property type="entry name" value="SRCR"/>
</dbReference>
<keyword evidence="3" id="KW-0472">Membrane</keyword>
<dbReference type="SUPFAM" id="SSF55961">
    <property type="entry name" value="Bet v1-like"/>
    <property type="match status" value="2"/>
</dbReference>
<feature type="transmembrane region" description="Helical" evidence="3">
    <location>
        <begin position="4254"/>
        <end position="4277"/>
    </location>
</feature>
<feature type="region of interest" description="Disordered" evidence="2">
    <location>
        <begin position="2390"/>
        <end position="2419"/>
    </location>
</feature>
<keyword evidence="8" id="KW-1185">Reference proteome</keyword>
<dbReference type="InterPro" id="IPR002913">
    <property type="entry name" value="START_lipid-bd_dom"/>
</dbReference>
<dbReference type="OrthoDB" id="5950997at2759"/>
<feature type="region of interest" description="Disordered" evidence="2">
    <location>
        <begin position="17"/>
        <end position="36"/>
    </location>
</feature>
<dbReference type="InterPro" id="IPR000742">
    <property type="entry name" value="EGF"/>
</dbReference>
<organism evidence="7 8">
    <name type="scientific">Triparma laevis f. longispina</name>
    <dbReference type="NCBI Taxonomy" id="1714387"/>
    <lineage>
        <taxon>Eukaryota</taxon>
        <taxon>Sar</taxon>
        <taxon>Stramenopiles</taxon>
        <taxon>Ochrophyta</taxon>
        <taxon>Bolidophyceae</taxon>
        <taxon>Parmales</taxon>
        <taxon>Triparmaceae</taxon>
        <taxon>Triparma</taxon>
    </lineage>
</organism>
<dbReference type="SMART" id="SM01411">
    <property type="entry name" value="Ephrin_rec_like"/>
    <property type="match status" value="47"/>
</dbReference>
<gene>
    <name evidence="7" type="ORF">TrLO_g13424</name>
</gene>
<evidence type="ECO:0000313" key="7">
    <source>
        <dbReference type="EMBL" id="GMH72894.1"/>
    </source>
</evidence>
<feature type="transmembrane region" description="Helical" evidence="3">
    <location>
        <begin position="1980"/>
        <end position="2002"/>
    </location>
</feature>
<dbReference type="InterPro" id="IPR023393">
    <property type="entry name" value="START-like_dom_sf"/>
</dbReference>
<evidence type="ECO:0000256" key="3">
    <source>
        <dbReference type="SAM" id="Phobius"/>
    </source>
</evidence>
<reference evidence="8" key="1">
    <citation type="journal article" date="2023" name="Commun. Biol.">
        <title>Genome analysis of Parmales, the sister group of diatoms, reveals the evolutionary specialization of diatoms from phago-mixotrophs to photoautotrophs.</title>
        <authorList>
            <person name="Ban H."/>
            <person name="Sato S."/>
            <person name="Yoshikawa S."/>
            <person name="Yamada K."/>
            <person name="Nakamura Y."/>
            <person name="Ichinomiya M."/>
            <person name="Sato N."/>
            <person name="Blanc-Mathieu R."/>
            <person name="Endo H."/>
            <person name="Kuwata A."/>
            <person name="Ogata H."/>
        </authorList>
    </citation>
    <scope>NUCLEOTIDE SEQUENCE [LARGE SCALE GENOMIC DNA]</scope>
    <source>
        <strain evidence="8">NIES 3700</strain>
    </source>
</reference>